<dbReference type="InterPro" id="IPR007191">
    <property type="entry name" value="Sec8_exocyst_N"/>
</dbReference>
<keyword evidence="7" id="KW-1185">Reference proteome</keyword>
<dbReference type="PANTHER" id="PTHR14146">
    <property type="entry name" value="EXOCYST COMPLEX COMPONENT 4"/>
    <property type="match status" value="1"/>
</dbReference>
<comment type="function">
    <text evidence="3">Component of the exocyst complex involved in the docking of exocytic vesicles with fusion sites on the plasma membrane.</text>
</comment>
<dbReference type="AlphaFoldDB" id="A0A8J5HBB7"/>
<dbReference type="PANTHER" id="PTHR14146:SF0">
    <property type="entry name" value="EXOCYST COMPLEX COMPONENT 4"/>
    <property type="match status" value="1"/>
</dbReference>
<dbReference type="GO" id="GO:0090522">
    <property type="term" value="P:vesicle tethering involved in exocytosis"/>
    <property type="evidence" value="ECO:0007669"/>
    <property type="project" value="UniProtKB-UniRule"/>
</dbReference>
<evidence type="ECO:0000313" key="7">
    <source>
        <dbReference type="Proteomes" id="UP000734854"/>
    </source>
</evidence>
<gene>
    <name evidence="6" type="ORF">ZIOFF_014759</name>
</gene>
<organism evidence="6 7">
    <name type="scientific">Zingiber officinale</name>
    <name type="common">Ginger</name>
    <name type="synonym">Amomum zingiber</name>
    <dbReference type="NCBI Taxonomy" id="94328"/>
    <lineage>
        <taxon>Eukaryota</taxon>
        <taxon>Viridiplantae</taxon>
        <taxon>Streptophyta</taxon>
        <taxon>Embryophyta</taxon>
        <taxon>Tracheophyta</taxon>
        <taxon>Spermatophyta</taxon>
        <taxon>Magnoliopsida</taxon>
        <taxon>Liliopsida</taxon>
        <taxon>Zingiberales</taxon>
        <taxon>Zingiberaceae</taxon>
        <taxon>Zingiber</taxon>
    </lineage>
</organism>
<evidence type="ECO:0000313" key="6">
    <source>
        <dbReference type="EMBL" id="KAG6524815.1"/>
    </source>
</evidence>
<evidence type="ECO:0000259" key="5">
    <source>
        <dbReference type="Pfam" id="PF04048"/>
    </source>
</evidence>
<feature type="compositionally biased region" description="Polar residues" evidence="4">
    <location>
        <begin position="1"/>
        <end position="11"/>
    </location>
</feature>
<name>A0A8J5HBB7_ZINOF</name>
<dbReference type="EMBL" id="JACMSC010000004">
    <property type="protein sequence ID" value="KAG6524815.1"/>
    <property type="molecule type" value="Genomic_DNA"/>
</dbReference>
<feature type="region of interest" description="Disordered" evidence="4">
    <location>
        <begin position="1"/>
        <end position="29"/>
    </location>
</feature>
<keyword evidence="2 3" id="KW-0268">Exocytosis</keyword>
<evidence type="ECO:0000256" key="3">
    <source>
        <dbReference type="RuleBase" id="RU367079"/>
    </source>
</evidence>
<dbReference type="GO" id="GO:0006612">
    <property type="term" value="P:protein targeting to membrane"/>
    <property type="evidence" value="ECO:0007669"/>
    <property type="project" value="UniProtKB-UniRule"/>
</dbReference>
<dbReference type="InterPro" id="IPR039682">
    <property type="entry name" value="Sec8/EXOC4"/>
</dbReference>
<evidence type="ECO:0000256" key="4">
    <source>
        <dbReference type="SAM" id="MobiDB-lite"/>
    </source>
</evidence>
<reference evidence="6 7" key="1">
    <citation type="submission" date="2020-08" db="EMBL/GenBank/DDBJ databases">
        <title>Plant Genome Project.</title>
        <authorList>
            <person name="Zhang R.-G."/>
        </authorList>
    </citation>
    <scope>NUCLEOTIDE SEQUENCE [LARGE SCALE GENOMIC DNA]</scope>
    <source>
        <tissue evidence="6">Rhizome</tissue>
    </source>
</reference>
<evidence type="ECO:0000256" key="2">
    <source>
        <dbReference type="ARBA" id="ARBA00022483"/>
    </source>
</evidence>
<dbReference type="Pfam" id="PF04048">
    <property type="entry name" value="Sec8_N"/>
    <property type="match status" value="1"/>
</dbReference>
<comment type="caution">
    <text evidence="6">The sequence shown here is derived from an EMBL/GenBank/DDBJ whole genome shotgun (WGS) entry which is preliminary data.</text>
</comment>
<evidence type="ECO:0000256" key="1">
    <source>
        <dbReference type="ARBA" id="ARBA00022448"/>
    </source>
</evidence>
<keyword evidence="3" id="KW-0653">Protein transport</keyword>
<sequence>MPMTRTCSTHRPNGLTDPSRMMASRRRSHPPARWRRHVMYIGSLLHPSAFAAPCADLSASSFLQTLIFGLNLDLPFSAGRSRGPSISLHNAAIVIRIPRIRLQGYASRTTAGWIALGFFDGMFGMSCPGFNRLATMSSGRAKGIFDGSPIPADTEILRLFSESAESISVDMADAKKLLGSHNKQLHQLWYHSLSLRHALALLNQIESVSKVPAQIEKLILDKQFYAAVQLQVQTMLVLERGLQVALASIPSINSEAVQQRLDNVRTPW</sequence>
<comment type="similarity">
    <text evidence="3">Belongs to the SEC8 family.</text>
</comment>
<accession>A0A8J5HBB7</accession>
<proteinExistence type="inferred from homology"/>
<keyword evidence="1 3" id="KW-0813">Transport</keyword>
<feature type="domain" description="Exocyst complex component Sec8 N-terminal" evidence="5">
    <location>
        <begin position="155"/>
        <end position="218"/>
    </location>
</feature>
<dbReference type="Proteomes" id="UP000734854">
    <property type="component" value="Unassembled WGS sequence"/>
</dbReference>
<dbReference type="GO" id="GO:0000145">
    <property type="term" value="C:exocyst"/>
    <property type="evidence" value="ECO:0007669"/>
    <property type="project" value="UniProtKB-UniRule"/>
</dbReference>
<protein>
    <recommendedName>
        <fullName evidence="3">Exocyst complex component Sec8</fullName>
    </recommendedName>
</protein>
<dbReference type="GO" id="GO:0006893">
    <property type="term" value="P:Golgi to plasma membrane transport"/>
    <property type="evidence" value="ECO:0007669"/>
    <property type="project" value="TreeGrafter"/>
</dbReference>
<dbReference type="GO" id="GO:0015031">
    <property type="term" value="P:protein transport"/>
    <property type="evidence" value="ECO:0007669"/>
    <property type="project" value="UniProtKB-KW"/>
</dbReference>
<dbReference type="GO" id="GO:0006904">
    <property type="term" value="P:vesicle docking involved in exocytosis"/>
    <property type="evidence" value="ECO:0007669"/>
    <property type="project" value="InterPro"/>
</dbReference>